<accession>A0A0F6AYG3</accession>
<sequence length="95" mass="10877">MHIQLLYHLRRRRIDSYCDVVIACNLRVQCYVCLLTFSVACCKYFAAILFIFAKCAAPFRGKNPTLHRSGATDDRFWCDQVAQAARTGLPCLTKQ</sequence>
<evidence type="ECO:0000313" key="2">
    <source>
        <dbReference type="EMBL" id="ACY87285.1"/>
    </source>
</evidence>
<proteinExistence type="predicted"/>
<name>A0A0F6AYG3_SALT1</name>
<dbReference type="EMBL" id="CP001363">
    <property type="protein sequence ID" value="ACY87285.1"/>
    <property type="molecule type" value="Genomic_DNA"/>
</dbReference>
<dbReference type="KEGG" id="seo:STM14_0774"/>
<organism evidence="2 3">
    <name type="scientific">Salmonella typhimurium (strain 14028s / SGSC 2262)</name>
    <dbReference type="NCBI Taxonomy" id="588858"/>
    <lineage>
        <taxon>Bacteria</taxon>
        <taxon>Pseudomonadati</taxon>
        <taxon>Pseudomonadota</taxon>
        <taxon>Gammaproteobacteria</taxon>
        <taxon>Enterobacterales</taxon>
        <taxon>Enterobacteriaceae</taxon>
        <taxon>Salmonella</taxon>
    </lineage>
</organism>
<evidence type="ECO:0000313" key="3">
    <source>
        <dbReference type="Proteomes" id="UP000002695"/>
    </source>
</evidence>
<dbReference type="Proteomes" id="UP000002695">
    <property type="component" value="Chromosome"/>
</dbReference>
<feature type="transmembrane region" description="Helical" evidence="1">
    <location>
        <begin position="31"/>
        <end position="53"/>
    </location>
</feature>
<dbReference type="AlphaFoldDB" id="A0A0F6AYG3"/>
<keyword evidence="1" id="KW-0812">Transmembrane</keyword>
<evidence type="ECO:0000256" key="1">
    <source>
        <dbReference type="SAM" id="Phobius"/>
    </source>
</evidence>
<protein>
    <submittedName>
        <fullName evidence="2">Uncharacterized protein</fullName>
    </submittedName>
</protein>
<keyword evidence="3" id="KW-1185">Reference proteome</keyword>
<dbReference type="HOGENOM" id="CLU_2371135_0_0_6"/>
<gene>
    <name evidence="2" type="ordered locus">STM14_0774</name>
</gene>
<keyword evidence="1" id="KW-0472">Membrane</keyword>
<reference evidence="2 3" key="1">
    <citation type="journal article" date="2010" name="J. Bacteriol.">
        <title>Short-term signatures of evolutionary change in the Salmonella enterica serovar typhimurium 14028 genome.</title>
        <authorList>
            <person name="Jarvik T."/>
            <person name="Smillie C."/>
            <person name="Groisman E.A."/>
            <person name="Ochman H."/>
        </authorList>
    </citation>
    <scope>NUCLEOTIDE SEQUENCE [LARGE SCALE GENOMIC DNA]</scope>
    <source>
        <strain evidence="3">14028s / SGSC 2262</strain>
    </source>
</reference>
<keyword evidence="1" id="KW-1133">Transmembrane helix</keyword>